<feature type="compositionally biased region" description="Polar residues" evidence="1">
    <location>
        <begin position="208"/>
        <end position="218"/>
    </location>
</feature>
<dbReference type="Proteomes" id="UP000326757">
    <property type="component" value="Unassembled WGS sequence"/>
</dbReference>
<dbReference type="OrthoDB" id="3560141at2759"/>
<comment type="caution">
    <text evidence="2">The sequence shown here is derived from an EMBL/GenBank/DDBJ whole genome shotgun (WGS) entry which is preliminary data.</text>
</comment>
<accession>A0A5N6JZJ9</accession>
<feature type="compositionally biased region" description="Low complexity" evidence="1">
    <location>
        <begin position="21"/>
        <end position="51"/>
    </location>
</feature>
<evidence type="ECO:0000256" key="1">
    <source>
        <dbReference type="SAM" id="MobiDB-lite"/>
    </source>
</evidence>
<feature type="compositionally biased region" description="Acidic residues" evidence="1">
    <location>
        <begin position="192"/>
        <end position="201"/>
    </location>
</feature>
<organism evidence="2 3">
    <name type="scientific">Monilinia laxa</name>
    <name type="common">Brown rot fungus</name>
    <name type="synonym">Sclerotinia laxa</name>
    <dbReference type="NCBI Taxonomy" id="61186"/>
    <lineage>
        <taxon>Eukaryota</taxon>
        <taxon>Fungi</taxon>
        <taxon>Dikarya</taxon>
        <taxon>Ascomycota</taxon>
        <taxon>Pezizomycotina</taxon>
        <taxon>Leotiomycetes</taxon>
        <taxon>Helotiales</taxon>
        <taxon>Sclerotiniaceae</taxon>
        <taxon>Monilinia</taxon>
    </lineage>
</organism>
<reference evidence="2 3" key="1">
    <citation type="submission" date="2019-06" db="EMBL/GenBank/DDBJ databases">
        <title>Genome Sequence of the Brown Rot Fungal Pathogen Monilinia laxa.</title>
        <authorList>
            <person name="De Miccolis Angelini R.M."/>
            <person name="Landi L."/>
            <person name="Abate D."/>
            <person name="Pollastro S."/>
            <person name="Romanazzi G."/>
            <person name="Faretra F."/>
        </authorList>
    </citation>
    <scope>NUCLEOTIDE SEQUENCE [LARGE SCALE GENOMIC DNA]</scope>
    <source>
        <strain evidence="2 3">Mlax316</strain>
    </source>
</reference>
<feature type="compositionally biased region" description="Basic residues" evidence="1">
    <location>
        <begin position="1"/>
        <end position="11"/>
    </location>
</feature>
<evidence type="ECO:0000313" key="2">
    <source>
        <dbReference type="EMBL" id="KAB8294812.1"/>
    </source>
</evidence>
<feature type="compositionally biased region" description="Acidic residues" evidence="1">
    <location>
        <begin position="164"/>
        <end position="175"/>
    </location>
</feature>
<name>A0A5N6JZJ9_MONLA</name>
<evidence type="ECO:0000313" key="3">
    <source>
        <dbReference type="Proteomes" id="UP000326757"/>
    </source>
</evidence>
<dbReference type="EMBL" id="VIGI01000010">
    <property type="protein sequence ID" value="KAB8294812.1"/>
    <property type="molecule type" value="Genomic_DNA"/>
</dbReference>
<feature type="region of interest" description="Disordered" evidence="1">
    <location>
        <begin position="1"/>
        <end position="51"/>
    </location>
</feature>
<gene>
    <name evidence="2" type="ORF">EYC80_006773</name>
</gene>
<proteinExistence type="predicted"/>
<dbReference type="AlphaFoldDB" id="A0A5N6JZJ9"/>
<keyword evidence="3" id="KW-1185">Reference proteome</keyword>
<sequence length="218" mass="23608">MAPIKGKRGRIPKSSTGGSRPSPATQNAAASPANSSSAAAPTAPAVPASPSLVASCEAPRLSARMITTERVGIPWWISRMRENLNQALCRAGKDAKTTAAWRAANATGKVAIVQAARSQKEQQERAAGFDWRDAATSMGFRAKGQDFDWKVGSPKYRTARSSDSEEEEEEEEEELPFSLPDNEPTMGGRREEEEDDEDDPMGEFTAHYVQNSAPRQVV</sequence>
<feature type="region of interest" description="Disordered" evidence="1">
    <location>
        <begin position="151"/>
        <end position="218"/>
    </location>
</feature>
<protein>
    <submittedName>
        <fullName evidence="2">Uncharacterized protein</fullName>
    </submittedName>
</protein>